<evidence type="ECO:0000313" key="4">
    <source>
        <dbReference type="Proteomes" id="UP000245647"/>
    </source>
</evidence>
<feature type="domain" description="Bacterial Ig-like" evidence="2">
    <location>
        <begin position="353"/>
        <end position="429"/>
    </location>
</feature>
<dbReference type="OrthoDB" id="9765926at2"/>
<evidence type="ECO:0000256" key="1">
    <source>
        <dbReference type="SAM" id="MobiDB-lite"/>
    </source>
</evidence>
<feature type="compositionally biased region" description="Polar residues" evidence="1">
    <location>
        <begin position="353"/>
        <end position="362"/>
    </location>
</feature>
<dbReference type="InterPro" id="IPR013783">
    <property type="entry name" value="Ig-like_fold"/>
</dbReference>
<feature type="region of interest" description="Disordered" evidence="1">
    <location>
        <begin position="54"/>
        <end position="85"/>
    </location>
</feature>
<evidence type="ECO:0000313" key="3">
    <source>
        <dbReference type="EMBL" id="PWG78301.1"/>
    </source>
</evidence>
<proteinExistence type="predicted"/>
<comment type="caution">
    <text evidence="3">The sequence shown here is derived from an EMBL/GenBank/DDBJ whole genome shotgun (WGS) entry which is preliminary data.</text>
</comment>
<dbReference type="Pfam" id="PF19077">
    <property type="entry name" value="Big_13"/>
    <property type="match status" value="6"/>
</dbReference>
<dbReference type="Gene3D" id="2.60.40.1080">
    <property type="match status" value="1"/>
</dbReference>
<gene>
    <name evidence="3" type="ORF">DDR33_22760</name>
</gene>
<dbReference type="EMBL" id="QEAS01000027">
    <property type="protein sequence ID" value="PWG78301.1"/>
    <property type="molecule type" value="Genomic_DNA"/>
</dbReference>
<dbReference type="SUPFAM" id="SSF49373">
    <property type="entry name" value="Invasin/intimin cell-adhesion fragments"/>
    <property type="match status" value="1"/>
</dbReference>
<feature type="domain" description="Bacterial Ig-like" evidence="2">
    <location>
        <begin position="6"/>
        <end position="53"/>
    </location>
</feature>
<feature type="compositionally biased region" description="Polar residues" evidence="1">
    <location>
        <begin position="259"/>
        <end position="270"/>
    </location>
</feature>
<dbReference type="NCBIfam" id="TIGR04131">
    <property type="entry name" value="Bac_Flav_CTERM"/>
    <property type="match status" value="1"/>
</dbReference>
<dbReference type="AlphaFoldDB" id="A0A2U2PA83"/>
<feature type="compositionally biased region" description="Polar residues" evidence="1">
    <location>
        <begin position="165"/>
        <end position="174"/>
    </location>
</feature>
<feature type="non-terminal residue" evidence="3">
    <location>
        <position position="1"/>
    </location>
</feature>
<organism evidence="3 4">
    <name type="scientific">Pararcticibacter amylolyticus</name>
    <dbReference type="NCBI Taxonomy" id="2173175"/>
    <lineage>
        <taxon>Bacteria</taxon>
        <taxon>Pseudomonadati</taxon>
        <taxon>Bacteroidota</taxon>
        <taxon>Sphingobacteriia</taxon>
        <taxon>Sphingobacteriales</taxon>
        <taxon>Sphingobacteriaceae</taxon>
        <taxon>Pararcticibacter</taxon>
    </lineage>
</organism>
<dbReference type="NCBIfam" id="NF033510">
    <property type="entry name" value="Ca_tandemer"/>
    <property type="match status" value="5"/>
</dbReference>
<dbReference type="InterPro" id="IPR044016">
    <property type="entry name" value="Big_13"/>
</dbReference>
<dbReference type="Pfam" id="PF13585">
    <property type="entry name" value="CHU_C"/>
    <property type="match status" value="1"/>
</dbReference>
<feature type="compositionally biased region" description="Polar residues" evidence="1">
    <location>
        <begin position="71"/>
        <end position="82"/>
    </location>
</feature>
<protein>
    <recommendedName>
        <fullName evidence="2">Bacterial Ig-like domain-containing protein</fullName>
    </recommendedName>
</protein>
<feature type="region of interest" description="Disordered" evidence="1">
    <location>
        <begin position="242"/>
        <end position="273"/>
    </location>
</feature>
<dbReference type="InterPro" id="IPR008964">
    <property type="entry name" value="Invasin/intimin_cell_adhesion"/>
</dbReference>
<feature type="domain" description="Bacterial Ig-like" evidence="2">
    <location>
        <begin position="447"/>
        <end position="522"/>
    </location>
</feature>
<feature type="region of interest" description="Disordered" evidence="1">
    <location>
        <begin position="335"/>
        <end position="366"/>
    </location>
</feature>
<reference evidence="3 4" key="1">
    <citation type="submission" date="2018-04" db="EMBL/GenBank/DDBJ databases">
        <title>Pedobacter chongqingensis sp. nov., isolated from a rottenly hemp rope.</title>
        <authorList>
            <person name="Cai Y."/>
        </authorList>
    </citation>
    <scope>NUCLEOTIDE SEQUENCE [LARGE SCALE GENOMIC DNA]</scope>
    <source>
        <strain evidence="3 4">FJ4-8</strain>
    </source>
</reference>
<sequence>DGKPYGPVYADQNGHWELVINPALAEGGHIVTVKATDIAGNVSESAGTTITIKTDKPVTPEQPTVPGGNGAATNDTTPTFSGTAEPGTKIEVVIDGKPYGPVYADQNGHWEITLSEELGEGDHTVTVKATDIAGNVSESAGTTITIKTDKPVTPEPPTVPGGNGSATNTTTPTFSGEAEPGTKIEIVIDGKPYGPVYADQNGHWELVINPALTDGGHIVTVKATDIAGNVSESAETTITVKTDKPVTPEPPTVPGGNGSATNDTTPTFSGTAEPGTKIEVVIDGKPYGPVYADQNGHWEITLSEELGEGDHAVTVKATDIAGNVSESAGTTITIKTDKPVTPEPPTVPGGNGSATNTTTPTFSGEAEPGTRIEIVIDGKPYGPVYADQNGKWELVINPALTEGGHSVTVKATDIAGNVSESAEVTITIKTDKPVTPNEPVVPGGTGVTSDPSAPISGKGTPGTTIEIYVGGQKVGDAPVDADGNWSFSFNPALPAGSNQVTTVVVDEAGNKSTPSAPVSITVIAQKMATVLTIDQVAAKTYGDADFSVTIHSNNDQSPVTYTSSNLEVVTVGENGTIHIVGAGTATITVSQAESSGFTAASAARELVVNKAKQIIQYSTVPVLQRYGTAFNMNASVSSGLPVQVTSSNPMVVKINADKLEPQGIGRATISLSVAGTNNLEPATVEVDVNVVDETGQKLIVNKLVTPNGDGVNDVLQIEGLSNLTDYHIVIVNRAGTKVFESTSYATGDVFQQNGKGFTATFLKRNNLPQGSYFYRINYKDGNTQKYKTGYIVVKY</sequence>
<name>A0A2U2PA83_9SPHI</name>
<feature type="region of interest" description="Disordered" evidence="1">
    <location>
        <begin position="147"/>
        <end position="178"/>
    </location>
</feature>
<feature type="domain" description="Bacterial Ig-like" evidence="2">
    <location>
        <begin position="259"/>
        <end position="335"/>
    </location>
</feature>
<feature type="domain" description="Bacterial Ig-like" evidence="2">
    <location>
        <begin position="71"/>
        <end position="147"/>
    </location>
</feature>
<accession>A0A2U2PA83</accession>
<dbReference type="Gene3D" id="2.60.40.10">
    <property type="entry name" value="Immunoglobulins"/>
    <property type="match status" value="6"/>
</dbReference>
<dbReference type="RefSeq" id="WP_146198834.1">
    <property type="nucleotide sequence ID" value="NZ_QEAS01000027.1"/>
</dbReference>
<keyword evidence="4" id="KW-1185">Reference proteome</keyword>
<feature type="region of interest" description="Disordered" evidence="1">
    <location>
        <begin position="432"/>
        <end position="459"/>
    </location>
</feature>
<evidence type="ECO:0000259" key="2">
    <source>
        <dbReference type="Pfam" id="PF19077"/>
    </source>
</evidence>
<feature type="domain" description="Bacterial Ig-like" evidence="2">
    <location>
        <begin position="165"/>
        <end position="241"/>
    </location>
</feature>
<dbReference type="InterPro" id="IPR026341">
    <property type="entry name" value="T9SS_type_B"/>
</dbReference>
<dbReference type="Proteomes" id="UP000245647">
    <property type="component" value="Unassembled WGS sequence"/>
</dbReference>